<organism evidence="2 3">
    <name type="scientific">Monoraphidium neglectum</name>
    <dbReference type="NCBI Taxonomy" id="145388"/>
    <lineage>
        <taxon>Eukaryota</taxon>
        <taxon>Viridiplantae</taxon>
        <taxon>Chlorophyta</taxon>
        <taxon>core chlorophytes</taxon>
        <taxon>Chlorophyceae</taxon>
        <taxon>CS clade</taxon>
        <taxon>Sphaeropleales</taxon>
        <taxon>Selenastraceae</taxon>
        <taxon>Monoraphidium</taxon>
    </lineage>
</organism>
<reference evidence="2 3" key="1">
    <citation type="journal article" date="2013" name="BMC Genomics">
        <title>Reconstruction of the lipid metabolism for the microalga Monoraphidium neglectum from its genome sequence reveals characteristics suitable for biofuel production.</title>
        <authorList>
            <person name="Bogen C."/>
            <person name="Al-Dilaimi A."/>
            <person name="Albersmeier A."/>
            <person name="Wichmann J."/>
            <person name="Grundmann M."/>
            <person name="Rupp O."/>
            <person name="Lauersen K.J."/>
            <person name="Blifernez-Klassen O."/>
            <person name="Kalinowski J."/>
            <person name="Goesmann A."/>
            <person name="Mussgnug J.H."/>
            <person name="Kruse O."/>
        </authorList>
    </citation>
    <scope>NUCLEOTIDE SEQUENCE [LARGE SCALE GENOMIC DNA]</scope>
    <source>
        <strain evidence="2 3">SAG 48.87</strain>
    </source>
</reference>
<accession>A0A0D2LQ31</accession>
<gene>
    <name evidence="2" type="ORF">MNEG_14109</name>
</gene>
<dbReference type="RefSeq" id="XP_013892874.1">
    <property type="nucleotide sequence ID" value="XM_014037420.1"/>
</dbReference>
<evidence type="ECO:0000256" key="1">
    <source>
        <dbReference type="SAM" id="MobiDB-lite"/>
    </source>
</evidence>
<protein>
    <submittedName>
        <fullName evidence="2">Uncharacterized protein</fullName>
    </submittedName>
</protein>
<sequence length="87" mass="8856">MRPRLACRSAQGISVLTHAARRTRPLPLQVRAAGQAGGSGDKPGADVQGLDAIMSKYGLSDGSPSPAGSSSGKPARRPTPAPRAQQP</sequence>
<feature type="non-terminal residue" evidence="2">
    <location>
        <position position="87"/>
    </location>
</feature>
<keyword evidence="3" id="KW-1185">Reference proteome</keyword>
<name>A0A0D2LQ31_9CHLO</name>
<feature type="compositionally biased region" description="Low complexity" evidence="1">
    <location>
        <begin position="60"/>
        <end position="73"/>
    </location>
</feature>
<dbReference type="GeneID" id="25731638"/>
<dbReference type="AlphaFoldDB" id="A0A0D2LQ31"/>
<feature type="region of interest" description="Disordered" evidence="1">
    <location>
        <begin position="18"/>
        <end position="87"/>
    </location>
</feature>
<dbReference type="KEGG" id="mng:MNEG_14109"/>
<dbReference type="EMBL" id="KK104478">
    <property type="protein sequence ID" value="KIY93854.1"/>
    <property type="molecule type" value="Genomic_DNA"/>
</dbReference>
<evidence type="ECO:0000313" key="3">
    <source>
        <dbReference type="Proteomes" id="UP000054498"/>
    </source>
</evidence>
<proteinExistence type="predicted"/>
<evidence type="ECO:0000313" key="2">
    <source>
        <dbReference type="EMBL" id="KIY93854.1"/>
    </source>
</evidence>
<dbReference type="Proteomes" id="UP000054498">
    <property type="component" value="Unassembled WGS sequence"/>
</dbReference>